<dbReference type="EMBL" id="CAXIPU020000435">
    <property type="protein sequence ID" value="CAL1671911.1"/>
    <property type="molecule type" value="Genomic_DNA"/>
</dbReference>
<evidence type="ECO:0008006" key="3">
    <source>
        <dbReference type="Google" id="ProtNLM"/>
    </source>
</evidence>
<protein>
    <recommendedName>
        <fullName evidence="3">Chromo domain-containing protein</fullName>
    </recommendedName>
</protein>
<comment type="caution">
    <text evidence="1">The sequence shown here is derived from an EMBL/GenBank/DDBJ whole genome shotgun (WGS) entry which is preliminary data.</text>
</comment>
<name>A0AAV2MWD6_9HYME</name>
<accession>A0AAV2MWD6</accession>
<dbReference type="AlphaFoldDB" id="A0AAV2MWD6"/>
<proteinExistence type="predicted"/>
<dbReference type="PANTHER" id="PTHR46585">
    <property type="entry name" value="INTEGRASE CORE DOMAIN CONTAINING PROTEIN"/>
    <property type="match status" value="1"/>
</dbReference>
<dbReference type="Proteomes" id="UP001497644">
    <property type="component" value="Unassembled WGS sequence"/>
</dbReference>
<evidence type="ECO:0000313" key="1">
    <source>
        <dbReference type="EMBL" id="CAL1671911.1"/>
    </source>
</evidence>
<keyword evidence="2" id="KW-1185">Reference proteome</keyword>
<organism evidence="1 2">
    <name type="scientific">Lasius platythorax</name>
    <dbReference type="NCBI Taxonomy" id="488582"/>
    <lineage>
        <taxon>Eukaryota</taxon>
        <taxon>Metazoa</taxon>
        <taxon>Ecdysozoa</taxon>
        <taxon>Arthropoda</taxon>
        <taxon>Hexapoda</taxon>
        <taxon>Insecta</taxon>
        <taxon>Pterygota</taxon>
        <taxon>Neoptera</taxon>
        <taxon>Endopterygota</taxon>
        <taxon>Hymenoptera</taxon>
        <taxon>Apocrita</taxon>
        <taxon>Aculeata</taxon>
        <taxon>Formicoidea</taxon>
        <taxon>Formicidae</taxon>
        <taxon>Formicinae</taxon>
        <taxon>Lasius</taxon>
        <taxon>Lasius</taxon>
    </lineage>
</organism>
<gene>
    <name evidence="1" type="ORF">LPLAT_LOCUS5327</name>
</gene>
<dbReference type="PANTHER" id="PTHR46585:SF1">
    <property type="entry name" value="CHROMO DOMAIN-CONTAINING PROTEIN"/>
    <property type="match status" value="1"/>
</dbReference>
<reference evidence="1" key="1">
    <citation type="submission" date="2024-04" db="EMBL/GenBank/DDBJ databases">
        <authorList>
            <consortium name="Molecular Ecology Group"/>
        </authorList>
    </citation>
    <scope>NUCLEOTIDE SEQUENCE</scope>
</reference>
<sequence length="123" mass="14248">MRPVDVISAKALLSTVYRNVKIAAPGRFKVNDPVGVSKFKTIFEKGYTPNWTNEIFRIAKVQRTYPVTYLLTDSRRKSIAGKLYEHELLRVSDPDVYLVEKVLRRKGNKVYVKWLEMDSSHNS</sequence>
<evidence type="ECO:0000313" key="2">
    <source>
        <dbReference type="Proteomes" id="UP001497644"/>
    </source>
</evidence>